<dbReference type="OrthoDB" id="5341924at2759"/>
<dbReference type="EMBL" id="MU002320">
    <property type="protein sequence ID" value="KAF2787435.1"/>
    <property type="molecule type" value="Genomic_DNA"/>
</dbReference>
<dbReference type="Proteomes" id="UP000799757">
    <property type="component" value="Unassembled WGS sequence"/>
</dbReference>
<evidence type="ECO:0000256" key="1">
    <source>
        <dbReference type="SAM" id="MobiDB-lite"/>
    </source>
</evidence>
<protein>
    <submittedName>
        <fullName evidence="2">Uncharacterized protein</fullName>
    </submittedName>
</protein>
<organism evidence="2 3">
    <name type="scientific">Melanomma pulvis-pyrius CBS 109.77</name>
    <dbReference type="NCBI Taxonomy" id="1314802"/>
    <lineage>
        <taxon>Eukaryota</taxon>
        <taxon>Fungi</taxon>
        <taxon>Dikarya</taxon>
        <taxon>Ascomycota</taxon>
        <taxon>Pezizomycotina</taxon>
        <taxon>Dothideomycetes</taxon>
        <taxon>Pleosporomycetidae</taxon>
        <taxon>Pleosporales</taxon>
        <taxon>Melanommataceae</taxon>
        <taxon>Melanomma</taxon>
    </lineage>
</organism>
<gene>
    <name evidence="2" type="ORF">K505DRAFT_329689</name>
</gene>
<accession>A0A6A6WU62</accession>
<keyword evidence="3" id="KW-1185">Reference proteome</keyword>
<dbReference type="AlphaFoldDB" id="A0A6A6WU62"/>
<reference evidence="2" key="1">
    <citation type="journal article" date="2020" name="Stud. Mycol.">
        <title>101 Dothideomycetes genomes: a test case for predicting lifestyles and emergence of pathogens.</title>
        <authorList>
            <person name="Haridas S."/>
            <person name="Albert R."/>
            <person name="Binder M."/>
            <person name="Bloem J."/>
            <person name="Labutti K."/>
            <person name="Salamov A."/>
            <person name="Andreopoulos B."/>
            <person name="Baker S."/>
            <person name="Barry K."/>
            <person name="Bills G."/>
            <person name="Bluhm B."/>
            <person name="Cannon C."/>
            <person name="Castanera R."/>
            <person name="Culley D."/>
            <person name="Daum C."/>
            <person name="Ezra D."/>
            <person name="Gonzalez J."/>
            <person name="Henrissat B."/>
            <person name="Kuo A."/>
            <person name="Liang C."/>
            <person name="Lipzen A."/>
            <person name="Lutzoni F."/>
            <person name="Magnuson J."/>
            <person name="Mondo S."/>
            <person name="Nolan M."/>
            <person name="Ohm R."/>
            <person name="Pangilinan J."/>
            <person name="Park H.-J."/>
            <person name="Ramirez L."/>
            <person name="Alfaro M."/>
            <person name="Sun H."/>
            <person name="Tritt A."/>
            <person name="Yoshinaga Y."/>
            <person name="Zwiers L.-H."/>
            <person name="Turgeon B."/>
            <person name="Goodwin S."/>
            <person name="Spatafora J."/>
            <person name="Crous P."/>
            <person name="Grigoriev I."/>
        </authorList>
    </citation>
    <scope>NUCLEOTIDE SEQUENCE</scope>
    <source>
        <strain evidence="2">CBS 109.77</strain>
    </source>
</reference>
<sequence length="1008" mass="112656">MCAAHACVRTALTQAFRPPSCTLAGVVAVPGFLVPALARPTRRAFSPSACRKTQQTRLPPASHLPAEASLASICQPKPSRAPLPHHIPLPDVRSHIQPWLASIDPFLLPHLRQRPLQDTDAALPATPFDFAWLLNAAQDSSQDLLSHMGLAEGRWDTVVWIVKKIAEGGSQSLEPPLRLEPFVNVMWPERECRTLQDLTNRPLVTARVRPSRTLKHSLDQLTAAPDTISQERIVRKRALGQIWRSLGTMILAAVEKKNGEQSQVMLHVLEVIAHLHHLGLIPESVYQHRPNQDDFALQQPPTLHLLSSKILTALSDASWRAHEASVVAAKKRENASYFLNHEIPGSHYRMHITEVTPELWLELVLWSCLHGGWILDGTAILEQVPSYHGERRWSLLSWREVLQAKQLDASLESQGWRLFNRRDHTVENTQDRVRTQKTISSEIVIAFVDALVNLMRVGVGARGTNPEDVVDHIKKLKHLLDRDSLSLGSSTWDTIMIRLLESGGVVPEKRPELLLSIMDLASGFGTEVGSVNASSQAHGAESKPRYLFEPSTAPINLLHRTMRSFLENGDISGAMMTMQMLQQYTDSNKQKSLHQFFEALKTVPLGQDQPFTSRVPPIDFPAFDTQLPVSLLAKLLDLVTDAKLYDLGRWFLLSKDLDGPLIKHEAYDNRAMASSIIRFGTMAGENDLVLKMVKRSGKWNTKQQAQQMPSELLTALLSSQVRLHRWDSVKGMQNYVLEHPGYRPHSLVLANFAAELLRLSGESNSGSESQKGKACKAFTDLLFSWEGLILTGLRNELYCVLGIMCTVNEEWKGYCSQFLAFSSRQGIRLSTADFNQVLGGVLGGFGSLKGKEIVDAWCYKPPKTFEAYRAPGGLATMAQFHEGKAEEHESRPEDIVITQSSGTQLIVQGRVYPNRQTVWAIVREVQQEEKRMREQGEPFTGEKRAEVRSTLKWAARLLYYLGFDHEDIVRDLGSLAELAELAAPSGPRDVELAEGEQGARGPDWLGTW</sequence>
<name>A0A6A6WU62_9PLEO</name>
<feature type="region of interest" description="Disordered" evidence="1">
    <location>
        <begin position="986"/>
        <end position="1008"/>
    </location>
</feature>
<proteinExistence type="predicted"/>
<evidence type="ECO:0000313" key="2">
    <source>
        <dbReference type="EMBL" id="KAF2787435.1"/>
    </source>
</evidence>
<evidence type="ECO:0000313" key="3">
    <source>
        <dbReference type="Proteomes" id="UP000799757"/>
    </source>
</evidence>